<evidence type="ECO:0000256" key="3">
    <source>
        <dbReference type="ARBA" id="ARBA00022723"/>
    </source>
</evidence>
<evidence type="ECO:0000256" key="1">
    <source>
        <dbReference type="ARBA" id="ARBA00004123"/>
    </source>
</evidence>
<feature type="compositionally biased region" description="Polar residues" evidence="11">
    <location>
        <begin position="262"/>
        <end position="293"/>
    </location>
</feature>
<evidence type="ECO:0000313" key="14">
    <source>
        <dbReference type="EnsemblMetazoa" id="XP_030854207"/>
    </source>
</evidence>
<dbReference type="GO" id="GO:0005634">
    <property type="term" value="C:nucleus"/>
    <property type="evidence" value="ECO:0000318"/>
    <property type="project" value="GO_Central"/>
</dbReference>
<evidence type="ECO:0000256" key="11">
    <source>
        <dbReference type="SAM" id="MobiDB-lite"/>
    </source>
</evidence>
<dbReference type="InterPro" id="IPR035500">
    <property type="entry name" value="NHR-like_dom_sf"/>
</dbReference>
<keyword evidence="5" id="KW-0862">Zinc</keyword>
<dbReference type="KEGG" id="spu:100893306"/>
<dbReference type="SMART" id="SM00430">
    <property type="entry name" value="HOLI"/>
    <property type="match status" value="1"/>
</dbReference>
<keyword evidence="3" id="KW-0479">Metal-binding</keyword>
<dbReference type="GO" id="GO:0000978">
    <property type="term" value="F:RNA polymerase II cis-regulatory region sequence-specific DNA binding"/>
    <property type="evidence" value="ECO:0000318"/>
    <property type="project" value="GO_Central"/>
</dbReference>
<feature type="compositionally biased region" description="Polar residues" evidence="11">
    <location>
        <begin position="455"/>
        <end position="467"/>
    </location>
</feature>
<dbReference type="AlphaFoldDB" id="A0A7M7PRZ8"/>
<evidence type="ECO:0000256" key="9">
    <source>
        <dbReference type="ARBA" id="ARBA00023170"/>
    </source>
</evidence>
<dbReference type="PANTHER" id="PTHR45805">
    <property type="entry name" value="NUCLEAR HORMONE RECEPTOR HR3-RELATED"/>
    <property type="match status" value="1"/>
</dbReference>
<dbReference type="Gene3D" id="3.30.50.10">
    <property type="entry name" value="Erythroid Transcription Factor GATA-1, subunit A"/>
    <property type="match status" value="2"/>
</dbReference>
<dbReference type="Pfam" id="PF00105">
    <property type="entry name" value="zf-C4"/>
    <property type="match status" value="2"/>
</dbReference>
<organism evidence="14 15">
    <name type="scientific">Strongylocentrotus purpuratus</name>
    <name type="common">Purple sea urchin</name>
    <dbReference type="NCBI Taxonomy" id="7668"/>
    <lineage>
        <taxon>Eukaryota</taxon>
        <taxon>Metazoa</taxon>
        <taxon>Echinodermata</taxon>
        <taxon>Eleutherozoa</taxon>
        <taxon>Echinozoa</taxon>
        <taxon>Echinoidea</taxon>
        <taxon>Euechinoidea</taxon>
        <taxon>Echinacea</taxon>
        <taxon>Camarodonta</taxon>
        <taxon>Echinidea</taxon>
        <taxon>Strongylocentrotidae</taxon>
        <taxon>Strongylocentrotus</taxon>
    </lineage>
</organism>
<protein>
    <submittedName>
        <fullName evidence="14">Uncharacterized protein</fullName>
    </submittedName>
</protein>
<comment type="similarity">
    <text evidence="2">Belongs to the nuclear hormone receptor family.</text>
</comment>
<evidence type="ECO:0000313" key="15">
    <source>
        <dbReference type="Proteomes" id="UP000007110"/>
    </source>
</evidence>
<accession>A0A7M7PRZ8</accession>
<dbReference type="InterPro" id="IPR001628">
    <property type="entry name" value="Znf_hrmn_rcpt"/>
</dbReference>
<dbReference type="OrthoDB" id="5771769at2759"/>
<dbReference type="InParanoid" id="A0A7M7PRZ8"/>
<dbReference type="EnsemblMetazoa" id="XM_030998347">
    <property type="protein sequence ID" value="XP_030854207"/>
    <property type="gene ID" value="LOC100893306"/>
</dbReference>
<feature type="domain" description="Nuclear receptor" evidence="12">
    <location>
        <begin position="88"/>
        <end position="164"/>
    </location>
</feature>
<dbReference type="GO" id="GO:0006357">
    <property type="term" value="P:regulation of transcription by RNA polymerase II"/>
    <property type="evidence" value="ECO:0000318"/>
    <property type="project" value="GO_Central"/>
</dbReference>
<dbReference type="PROSITE" id="PS00031">
    <property type="entry name" value="NUCLEAR_REC_DBD_1"/>
    <property type="match status" value="2"/>
</dbReference>
<dbReference type="GO" id="GO:0008270">
    <property type="term" value="F:zinc ion binding"/>
    <property type="evidence" value="ECO:0007669"/>
    <property type="project" value="UniProtKB-KW"/>
</dbReference>
<keyword evidence="7" id="KW-0238">DNA-binding</keyword>
<comment type="subcellular location">
    <subcellularLocation>
        <location evidence="1">Nucleus</location>
    </subcellularLocation>
</comment>
<dbReference type="OMA" id="HHAKESA"/>
<evidence type="ECO:0000256" key="7">
    <source>
        <dbReference type="ARBA" id="ARBA00023125"/>
    </source>
</evidence>
<dbReference type="PANTHER" id="PTHR45805:SF2">
    <property type="entry name" value="NUCLEAR HORMONE RECEPTOR HR3-RELATED"/>
    <property type="match status" value="1"/>
</dbReference>
<evidence type="ECO:0000259" key="12">
    <source>
        <dbReference type="PROSITE" id="PS51030"/>
    </source>
</evidence>
<evidence type="ECO:0000256" key="2">
    <source>
        <dbReference type="ARBA" id="ARBA00005993"/>
    </source>
</evidence>
<feature type="region of interest" description="Disordered" evidence="11">
    <location>
        <begin position="441"/>
        <end position="469"/>
    </location>
</feature>
<feature type="region of interest" description="Disordered" evidence="11">
    <location>
        <begin position="262"/>
        <end position="334"/>
    </location>
</feature>
<dbReference type="GeneID" id="100893306"/>
<dbReference type="Pfam" id="PF00104">
    <property type="entry name" value="Hormone_recep"/>
    <property type="match status" value="1"/>
</dbReference>
<evidence type="ECO:0000256" key="5">
    <source>
        <dbReference type="ARBA" id="ARBA00022833"/>
    </source>
</evidence>
<keyword evidence="9" id="KW-0675">Receptor</keyword>
<keyword evidence="15" id="KW-1185">Reference proteome</keyword>
<evidence type="ECO:0000259" key="13">
    <source>
        <dbReference type="PROSITE" id="PS51843"/>
    </source>
</evidence>
<evidence type="ECO:0000256" key="4">
    <source>
        <dbReference type="ARBA" id="ARBA00022771"/>
    </source>
</evidence>
<keyword evidence="4" id="KW-0863">Zinc-finger</keyword>
<reference evidence="15" key="1">
    <citation type="submission" date="2015-02" db="EMBL/GenBank/DDBJ databases">
        <title>Genome sequencing for Strongylocentrotus purpuratus.</title>
        <authorList>
            <person name="Murali S."/>
            <person name="Liu Y."/>
            <person name="Vee V."/>
            <person name="English A."/>
            <person name="Wang M."/>
            <person name="Skinner E."/>
            <person name="Han Y."/>
            <person name="Muzny D.M."/>
            <person name="Worley K.C."/>
            <person name="Gibbs R.A."/>
        </authorList>
    </citation>
    <scope>NUCLEOTIDE SEQUENCE</scope>
</reference>
<dbReference type="Proteomes" id="UP000007110">
    <property type="component" value="Unassembled WGS sequence"/>
</dbReference>
<dbReference type="GO" id="GO:0004879">
    <property type="term" value="F:nuclear receptor activity"/>
    <property type="evidence" value="ECO:0000318"/>
    <property type="project" value="GO_Central"/>
</dbReference>
<dbReference type="RefSeq" id="XP_030854207.1">
    <property type="nucleotide sequence ID" value="XM_030998347.1"/>
</dbReference>
<sequence>MQLVQSPAAPTPGPASRLQEPATNRVIVARTISKPLPSSSTPSSSTSPSTSSSASSSASWRSGNSPAFSLMATDPGAPKADHVVSSTGILCAVCGDQATGRYFGAQICEACKSFFIRSTRKGEPTFRCVNNQSCPITPYSRLLCQFCRYQNCMKAGMGRKAKQPSKDLAKDQVPCKVCGDVSSGIHFGVYTCEGCKGFFRRSLRDRNTYSCSGKEECIITPVTRNHCRYCRFKKCLRVGMSRACIKLGRHQKYTTHLVEDGSNSINTAAHPSLWTNGGRQSTPEAEPGEQSTFCKEDSDKVPPRGVDYQTEQDHENRVRKVFKQEGGSSAAPALREMLKRSSLPDQRREPSPSHSKVIPNQSLEQLSALPSNYCFQYTLQNSASPATLIDPPEASVAPSRCESNHHAKESASSSPNNVSLGQSLPQSLNVTNNVWESQNLHENTGIPSQGERDTPSTASSKTNSFGHSPSGDIVLIKKEALDTCVYAPCHANIDSLNCSPLREDVPISINDEEVVVMDTASRARIDSFVNNLIPASADSPEPDVVEVFSNVVKRKSPENNGCILQETQMTSLGNDTRDDFQTTVCMSPAESEVCIVSGISPSHSPSASWYPAAETQTASTAIPGSSNAPPAALPTLPFDQYEQQQPDESSDISEAVPTMSQVLVTSAPGTSSKRALEDVDYSLAEANSPQSILSQSSPLSVGHSPSSVIESHWKEQAQNSQALLPCDRLYTSLYPGYVSPNVSANVARNVALICHNLLQKVKNGLLTDRVLSSQSEMDLMKHTSDLGALERDSILFDLTRSMTGYSAVMRSLLLNESLQEASEYLSQHRDYNNGVHWDKFHETISMKIIASVQYIKKIPGFPSIHMNDRLYLIKHSVFPIILVHKAWKMGQEWKWMEDTFYTNIFLRRIADGFRDMTYSFVNQFNLASFDSIEVALLMILVVLNPDLEGLENRQAVLKLHKDYRTIFQKYCHETHGKLDNYLIMLQFVPYLAKIDLVHKRCIRQCEQQSVVSMPALFAEINLS</sequence>
<keyword evidence="10" id="KW-0539">Nucleus</keyword>
<dbReference type="Gene3D" id="1.10.565.10">
    <property type="entry name" value="Retinoid X Receptor"/>
    <property type="match status" value="1"/>
</dbReference>
<dbReference type="PRINTS" id="PR00047">
    <property type="entry name" value="STROIDFINGER"/>
</dbReference>
<feature type="compositionally biased region" description="Low complexity" evidence="11">
    <location>
        <begin position="37"/>
        <end position="59"/>
    </location>
</feature>
<feature type="region of interest" description="Disordered" evidence="11">
    <location>
        <begin position="341"/>
        <end position="360"/>
    </location>
</feature>
<dbReference type="PROSITE" id="PS51843">
    <property type="entry name" value="NR_LBD"/>
    <property type="match status" value="1"/>
</dbReference>
<dbReference type="FunFam" id="3.30.50.10:FF:000030">
    <property type="entry name" value="Nuclear Hormone Receptor family"/>
    <property type="match status" value="1"/>
</dbReference>
<feature type="compositionally biased region" description="Polar residues" evidence="11">
    <location>
        <begin position="410"/>
        <end position="424"/>
    </location>
</feature>
<dbReference type="InterPro" id="IPR000536">
    <property type="entry name" value="Nucl_hrmn_rcpt_lig-bd"/>
</dbReference>
<evidence type="ECO:0000256" key="8">
    <source>
        <dbReference type="ARBA" id="ARBA00023163"/>
    </source>
</evidence>
<keyword evidence="8" id="KW-0804">Transcription</keyword>
<feature type="region of interest" description="Disordered" evidence="11">
    <location>
        <begin position="389"/>
        <end position="424"/>
    </location>
</feature>
<evidence type="ECO:0000256" key="6">
    <source>
        <dbReference type="ARBA" id="ARBA00023015"/>
    </source>
</evidence>
<feature type="domain" description="Nuclear receptor" evidence="12">
    <location>
        <begin position="172"/>
        <end position="247"/>
    </location>
</feature>
<evidence type="ECO:0000256" key="10">
    <source>
        <dbReference type="ARBA" id="ARBA00023242"/>
    </source>
</evidence>
<name>A0A7M7PRZ8_STRPU</name>
<reference evidence="14" key="2">
    <citation type="submission" date="2021-01" db="UniProtKB">
        <authorList>
            <consortium name="EnsemblMetazoa"/>
        </authorList>
    </citation>
    <scope>IDENTIFICATION</scope>
</reference>
<keyword evidence="6" id="KW-0805">Transcription regulation</keyword>
<dbReference type="SUPFAM" id="SSF57716">
    <property type="entry name" value="Glucocorticoid receptor-like (DNA-binding domain)"/>
    <property type="match status" value="2"/>
</dbReference>
<proteinExistence type="inferred from homology"/>
<dbReference type="CDD" id="cd06916">
    <property type="entry name" value="NR_DBD_like"/>
    <property type="match status" value="2"/>
</dbReference>
<feature type="region of interest" description="Disordered" evidence="11">
    <location>
        <begin position="1"/>
        <end position="61"/>
    </location>
</feature>
<dbReference type="SMART" id="SM00399">
    <property type="entry name" value="ZnF_C4"/>
    <property type="match status" value="2"/>
</dbReference>
<dbReference type="PROSITE" id="PS51030">
    <property type="entry name" value="NUCLEAR_REC_DBD_2"/>
    <property type="match status" value="2"/>
</dbReference>
<dbReference type="SUPFAM" id="SSF48508">
    <property type="entry name" value="Nuclear receptor ligand-binding domain"/>
    <property type="match status" value="1"/>
</dbReference>
<dbReference type="InterPro" id="IPR013088">
    <property type="entry name" value="Znf_NHR/GATA"/>
</dbReference>
<feature type="domain" description="NR LBD" evidence="13">
    <location>
        <begin position="804"/>
        <end position="1023"/>
    </location>
</feature>